<gene>
    <name evidence="2" type="ORF">SAV31267_090630</name>
</gene>
<dbReference type="Gene3D" id="1.10.606.20">
    <property type="match status" value="1"/>
</dbReference>
<reference evidence="2 3" key="1">
    <citation type="submission" date="2019-04" db="EMBL/GenBank/DDBJ databases">
        <title>Draft genome sequences of Streptomyces avermitilis ATCC 31267.</title>
        <authorList>
            <person name="Komaki H."/>
            <person name="Tamura T."/>
            <person name="Hosoyama A."/>
        </authorList>
    </citation>
    <scope>NUCLEOTIDE SEQUENCE [LARGE SCALE GENOMIC DNA]</scope>
    <source>
        <strain evidence="2 3">ATCC 31267</strain>
    </source>
</reference>
<dbReference type="InterPro" id="IPR052559">
    <property type="entry name" value="V-haloperoxidase"/>
</dbReference>
<protein>
    <recommendedName>
        <fullName evidence="4">Phosphatidic acid phosphatase type 2/haloperoxidase domain-containing protein</fullName>
    </recommendedName>
</protein>
<evidence type="ECO:0008006" key="4">
    <source>
        <dbReference type="Google" id="ProtNLM"/>
    </source>
</evidence>
<dbReference type="EMBL" id="BJHY01000002">
    <property type="protein sequence ID" value="GDY79578.1"/>
    <property type="molecule type" value="Genomic_DNA"/>
</dbReference>
<dbReference type="Proteomes" id="UP000299211">
    <property type="component" value="Unassembled WGS sequence"/>
</dbReference>
<evidence type="ECO:0000256" key="1">
    <source>
        <dbReference type="SAM" id="MobiDB-lite"/>
    </source>
</evidence>
<dbReference type="Pfam" id="PF19681">
    <property type="entry name" value="DUF6183"/>
    <property type="match status" value="1"/>
</dbReference>
<evidence type="ECO:0000313" key="3">
    <source>
        <dbReference type="Proteomes" id="UP000299211"/>
    </source>
</evidence>
<organism evidence="2 3">
    <name type="scientific">Streptomyces avermitilis</name>
    <dbReference type="NCBI Taxonomy" id="33903"/>
    <lineage>
        <taxon>Bacteria</taxon>
        <taxon>Bacillati</taxon>
        <taxon>Actinomycetota</taxon>
        <taxon>Actinomycetes</taxon>
        <taxon>Kitasatosporales</taxon>
        <taxon>Streptomycetaceae</taxon>
        <taxon>Streptomyces</taxon>
    </lineage>
</organism>
<dbReference type="PANTHER" id="PTHR34599:SF1">
    <property type="entry name" value="PHOSPHATIDIC ACID PHOSPHATASE TYPE 2_HALOPEROXIDASE DOMAIN-CONTAINING PROTEIN"/>
    <property type="match status" value="1"/>
</dbReference>
<dbReference type="InterPro" id="IPR036938">
    <property type="entry name" value="PAP2/HPO_sf"/>
</dbReference>
<name>A0A4D4N4W3_STRAX</name>
<dbReference type="PANTHER" id="PTHR34599">
    <property type="entry name" value="PEROXIDASE-RELATED"/>
    <property type="match status" value="1"/>
</dbReference>
<comment type="caution">
    <text evidence="2">The sequence shown here is derived from an EMBL/GenBank/DDBJ whole genome shotgun (WGS) entry which is preliminary data.</text>
</comment>
<dbReference type="AlphaFoldDB" id="A0A4D4N4W3"/>
<sequence length="950" mass="101949">MASVDMVGGDAGERYPWVTIEAWAKGGEAERIGAVGEALAAEAQQIEERLRVLHRDLTFVQRVLALTPGRPFMERLLALSRQVRYSGASDERLLASLIAEAQSLDDALYVLRHPEGEEHHALRACLFHELLLRGAAPDKLVPHATQRPDFRPFHWSGLSWLPARLSEMEGPDLRAWLPNRRYQGGASGTVPTMKSPTPVDVAARRAGAAHRVREATPAHLADLIGRPAKDGRWCDHEARVFVLDEPVSPENLPGVVTTLPLDCLQGLGERDRFEGEACTLDSVWLTLFMTASAGGFGSAGVHGAWGRFSAWLSLAGLCGAEYPEASASEVEELARACTWYRFEADTEWFHNDLDDYGIVALSPTAAVSPYSPRRTPTEPFRPGPLESVFLSVPGAGSASSREPRSTHPRYVGHRSPTAISARLHRPRRGKRRAGPRSCPSCATGHPFGIRSLISWSVGRHGAGARVPGAPAPETCSGARIPVGETGCPFTCRVVSSVMGRFSSSGRAVVRTVTAFLLLAATAVAGPTATADSGSHSAPSADPAAIREWNVIATDTITASLGARPSGQAAIWHGFVSAAVYNAVVGIEGRYAPYKWHARGPSTASPEAAAVTAAHHVLLTYFPASRAPLDAAYAGSLAKIPEGQAKRQGVAFGERAAEHLIELREGDGRFAPVEFTASPAPGVWRPTPPAYLPFIDTWLGRLRPLLLTSPDQFRPGGPPALSSARYAEDVNEVKTMGAKSGSSRTAPQTETALFFGGNLVVQFQEAFRDYTARHHLGIAETARLFVAGNASATDAVVATWDAKLHYGFWRPITAIHLADTDGNPATEADPQWQPLLVTPPHPDYVSGHAAVAGAVTQTLSGILGTTRLDLNVSSEITGTTRHYEYADQFNKDMINARVWSGIHSRTADTAGCRAGNRVGAWTFTHYFQPLHSPRLHATPPIQPTCPLGSAS</sequence>
<dbReference type="CDD" id="cd03398">
    <property type="entry name" value="PAP2_haloperoxidase"/>
    <property type="match status" value="1"/>
</dbReference>
<proteinExistence type="predicted"/>
<dbReference type="InterPro" id="IPR045756">
    <property type="entry name" value="DUF6183"/>
</dbReference>
<evidence type="ECO:0000313" key="2">
    <source>
        <dbReference type="EMBL" id="GDY79578.1"/>
    </source>
</evidence>
<dbReference type="STRING" id="33903.AQJ43_28455"/>
<feature type="region of interest" description="Disordered" evidence="1">
    <location>
        <begin position="393"/>
        <end position="412"/>
    </location>
</feature>
<dbReference type="SUPFAM" id="SSF48317">
    <property type="entry name" value="Acid phosphatase/Vanadium-dependent haloperoxidase"/>
    <property type="match status" value="1"/>
</dbReference>
<accession>A0A4D4N4W3</accession>